<dbReference type="Pfam" id="PF07947">
    <property type="entry name" value="YhhN"/>
    <property type="match status" value="1"/>
</dbReference>
<proteinExistence type="inferred from homology"/>
<comment type="subcellular location">
    <subcellularLocation>
        <location evidence="1">Membrane</location>
        <topology evidence="1">Multi-pass membrane protein</topology>
    </subcellularLocation>
</comment>
<sequence length="250" mass="27811">MKQQSMSKCVPNKITIVLNLLFLLDAIWQIWALATHHTDQTLISKFLLCFILALLLSQQLANKLPLKILAAVLFCLAGDILLQPLDLNYADMTGTRPINFVLGVLCFCAAYGNLARYYLALNPDWREDIKAQPLPLVANILITLAVLIWITLNNQAPAYLLLVLWLYSPIVVGAATLAVYTRSKLQFLPYLALVLGSNVIVFSDTIIGLTAFVGVTMPWFSNPIWILSTYILGIFLVFNAILCIEKTANV</sequence>
<gene>
    <name evidence="7" type="ORF">S2091_0303</name>
</gene>
<feature type="transmembrane region" description="Helical" evidence="6">
    <location>
        <begin position="97"/>
        <end position="119"/>
    </location>
</feature>
<feature type="transmembrane region" description="Helical" evidence="6">
    <location>
        <begin position="131"/>
        <end position="152"/>
    </location>
</feature>
<feature type="transmembrane region" description="Helical" evidence="6">
    <location>
        <begin position="42"/>
        <end position="61"/>
    </location>
</feature>
<dbReference type="Proteomes" id="UP000237839">
    <property type="component" value="Unassembled WGS sequence"/>
</dbReference>
<comment type="caution">
    <text evidence="7">The sequence shown here is derived from an EMBL/GenBank/DDBJ whole genome shotgun (WGS) entry which is preliminary data.</text>
</comment>
<evidence type="ECO:0000256" key="6">
    <source>
        <dbReference type="SAM" id="Phobius"/>
    </source>
</evidence>
<comment type="similarity">
    <text evidence="2">Belongs to the TMEM86 family.</text>
</comment>
<evidence type="ECO:0000256" key="3">
    <source>
        <dbReference type="ARBA" id="ARBA00022692"/>
    </source>
</evidence>
<feature type="transmembrane region" description="Helical" evidence="6">
    <location>
        <begin position="68"/>
        <end position="85"/>
    </location>
</feature>
<feature type="transmembrane region" description="Helical" evidence="6">
    <location>
        <begin position="224"/>
        <end position="244"/>
    </location>
</feature>
<dbReference type="OrthoDB" id="9831582at2"/>
<evidence type="ECO:0000256" key="2">
    <source>
        <dbReference type="ARBA" id="ARBA00007375"/>
    </source>
</evidence>
<keyword evidence="4 6" id="KW-1133">Transmembrane helix</keyword>
<keyword evidence="5 6" id="KW-0472">Membrane</keyword>
<name>A0A2S9H561_9BURK</name>
<protein>
    <submittedName>
        <fullName evidence="7">YhhN-like protein</fullName>
    </submittedName>
</protein>
<feature type="transmembrane region" description="Helical" evidence="6">
    <location>
        <begin position="187"/>
        <end position="212"/>
    </location>
</feature>
<accession>A0A2S9H561</accession>
<organism evidence="7 8">
    <name type="scientific">Solimicrobium silvestre</name>
    <dbReference type="NCBI Taxonomy" id="2099400"/>
    <lineage>
        <taxon>Bacteria</taxon>
        <taxon>Pseudomonadati</taxon>
        <taxon>Pseudomonadota</taxon>
        <taxon>Betaproteobacteria</taxon>
        <taxon>Burkholderiales</taxon>
        <taxon>Oxalobacteraceae</taxon>
        <taxon>Solimicrobium</taxon>
    </lineage>
</organism>
<feature type="transmembrane region" description="Helical" evidence="6">
    <location>
        <begin position="158"/>
        <end position="180"/>
    </location>
</feature>
<keyword evidence="3 6" id="KW-0812">Transmembrane</keyword>
<evidence type="ECO:0000256" key="1">
    <source>
        <dbReference type="ARBA" id="ARBA00004141"/>
    </source>
</evidence>
<evidence type="ECO:0000313" key="7">
    <source>
        <dbReference type="EMBL" id="PRC95108.1"/>
    </source>
</evidence>
<reference evidence="7 8" key="1">
    <citation type="submission" date="2018-02" db="EMBL/GenBank/DDBJ databases">
        <title>Solimicrobium silvestre gen. nov., sp. nov., isolated from alpine forest soil.</title>
        <authorList>
            <person name="Margesin R."/>
            <person name="Albuquerque L."/>
            <person name="Zhang D.-C."/>
            <person name="Froufe H.J.C."/>
            <person name="Severino R."/>
            <person name="Roxo I."/>
            <person name="Egas C."/>
            <person name="Da Costa M.S."/>
        </authorList>
    </citation>
    <scope>NUCLEOTIDE SEQUENCE [LARGE SCALE GENOMIC DNA]</scope>
    <source>
        <strain evidence="7 8">S20-91</strain>
    </source>
</reference>
<evidence type="ECO:0000256" key="4">
    <source>
        <dbReference type="ARBA" id="ARBA00022989"/>
    </source>
</evidence>
<evidence type="ECO:0000313" key="8">
    <source>
        <dbReference type="Proteomes" id="UP000237839"/>
    </source>
</evidence>
<evidence type="ECO:0000256" key="5">
    <source>
        <dbReference type="ARBA" id="ARBA00023136"/>
    </source>
</evidence>
<dbReference type="AlphaFoldDB" id="A0A2S9H561"/>
<dbReference type="RefSeq" id="WP_105530004.1">
    <property type="nucleotide sequence ID" value="NZ_PUGF01000001.1"/>
</dbReference>
<keyword evidence="8" id="KW-1185">Reference proteome</keyword>
<dbReference type="EMBL" id="PUGF01000001">
    <property type="protein sequence ID" value="PRC95108.1"/>
    <property type="molecule type" value="Genomic_DNA"/>
</dbReference>
<dbReference type="InterPro" id="IPR012506">
    <property type="entry name" value="TMEM86B-like"/>
</dbReference>
<dbReference type="GO" id="GO:0016020">
    <property type="term" value="C:membrane"/>
    <property type="evidence" value="ECO:0007669"/>
    <property type="project" value="UniProtKB-SubCell"/>
</dbReference>